<evidence type="ECO:0000256" key="1">
    <source>
        <dbReference type="ARBA" id="ARBA00004123"/>
    </source>
</evidence>
<keyword evidence="8" id="KW-1133">Transmembrane helix</keyword>
<evidence type="ECO:0000259" key="9">
    <source>
        <dbReference type="PROSITE" id="PS50102"/>
    </source>
</evidence>
<dbReference type="InterPro" id="IPR012677">
    <property type="entry name" value="Nucleotide-bd_a/b_plait_sf"/>
</dbReference>
<dbReference type="InterPro" id="IPR000504">
    <property type="entry name" value="RRM_dom"/>
</dbReference>
<evidence type="ECO:0000256" key="6">
    <source>
        <dbReference type="PROSITE-ProRule" id="PRU00176"/>
    </source>
</evidence>
<keyword evidence="2" id="KW-0507">mRNA processing</keyword>
<dbReference type="SUPFAM" id="SSF54928">
    <property type="entry name" value="RNA-binding domain, RBD"/>
    <property type="match status" value="1"/>
</dbReference>
<dbReference type="EMBL" id="MBAD02000643">
    <property type="protein sequence ID" value="RLN64771.1"/>
    <property type="molecule type" value="Genomic_DNA"/>
</dbReference>
<evidence type="ECO:0000256" key="5">
    <source>
        <dbReference type="ARBA" id="ARBA00023242"/>
    </source>
</evidence>
<feature type="compositionally biased region" description="Low complexity" evidence="7">
    <location>
        <begin position="649"/>
        <end position="664"/>
    </location>
</feature>
<dbReference type="AlphaFoldDB" id="A0A3F2RI04"/>
<gene>
    <name evidence="11" type="ORF">BBJ29_007715</name>
    <name evidence="10" type="ORF">BBP00_00007562</name>
</gene>
<dbReference type="OrthoDB" id="360390at2759"/>
<dbReference type="Pfam" id="PF00076">
    <property type="entry name" value="RRM_1"/>
    <property type="match status" value="1"/>
</dbReference>
<protein>
    <recommendedName>
        <fullName evidence="9">RRM domain-containing protein</fullName>
    </recommendedName>
</protein>
<dbReference type="SMART" id="SM00360">
    <property type="entry name" value="RRM"/>
    <property type="match status" value="2"/>
</dbReference>
<dbReference type="InterPro" id="IPR035979">
    <property type="entry name" value="RBD_domain_sf"/>
</dbReference>
<keyword evidence="5" id="KW-0539">Nucleus</keyword>
<keyword evidence="8" id="KW-0472">Membrane</keyword>
<dbReference type="GO" id="GO:0000395">
    <property type="term" value="P:mRNA 5'-splice site recognition"/>
    <property type="evidence" value="ECO:0007669"/>
    <property type="project" value="TreeGrafter"/>
</dbReference>
<comment type="subcellular location">
    <subcellularLocation>
        <location evidence="1">Nucleus</location>
    </subcellularLocation>
</comment>
<accession>A0A3F2RI04</accession>
<dbReference type="Gene3D" id="3.30.70.330">
    <property type="match status" value="2"/>
</dbReference>
<evidence type="ECO:0000256" key="8">
    <source>
        <dbReference type="SAM" id="Phobius"/>
    </source>
</evidence>
<evidence type="ECO:0000256" key="2">
    <source>
        <dbReference type="ARBA" id="ARBA00022664"/>
    </source>
</evidence>
<dbReference type="GO" id="GO:0071004">
    <property type="term" value="C:U2-type prespliceosome"/>
    <property type="evidence" value="ECO:0007669"/>
    <property type="project" value="TreeGrafter"/>
</dbReference>
<dbReference type="Proteomes" id="UP000277300">
    <property type="component" value="Unassembled WGS sequence"/>
</dbReference>
<reference evidence="12 13" key="1">
    <citation type="submission" date="2018-07" db="EMBL/GenBank/DDBJ databases">
        <title>Genome sequencing of oomycete isolates from Chile give support for New Zealand origin for Phytophthora kernoviae and make available the first Nothophytophthora sp. genome.</title>
        <authorList>
            <person name="Studholme D.J."/>
            <person name="Sanfuentes E."/>
            <person name="Panda P."/>
            <person name="Hill R."/>
            <person name="Sambles C."/>
            <person name="Grant M."/>
            <person name="Williams N.M."/>
            <person name="Mcdougal R.L."/>
        </authorList>
    </citation>
    <scope>NUCLEOTIDE SEQUENCE [LARGE SCALE GENOMIC DNA]</scope>
    <source>
        <strain evidence="10">Chile6</strain>
        <strain evidence="11">Chile7</strain>
    </source>
</reference>
<dbReference type="PANTHER" id="PTHR17204">
    <property type="entry name" value="PRE-MRNA PROCESSING PROTEIN PRP39-RELATED"/>
    <property type="match status" value="1"/>
</dbReference>
<feature type="domain" description="RRM" evidence="9">
    <location>
        <begin position="570"/>
        <end position="649"/>
    </location>
</feature>
<dbReference type="Pfam" id="PF05843">
    <property type="entry name" value="Suf"/>
    <property type="match status" value="1"/>
</dbReference>
<feature type="domain" description="RRM" evidence="9">
    <location>
        <begin position="674"/>
        <end position="750"/>
    </location>
</feature>
<evidence type="ECO:0000313" key="11">
    <source>
        <dbReference type="EMBL" id="RLN64771.1"/>
    </source>
</evidence>
<organism evidence="10 12">
    <name type="scientific">Phytophthora kernoviae</name>
    <dbReference type="NCBI Taxonomy" id="325452"/>
    <lineage>
        <taxon>Eukaryota</taxon>
        <taxon>Sar</taxon>
        <taxon>Stramenopiles</taxon>
        <taxon>Oomycota</taxon>
        <taxon>Peronosporomycetes</taxon>
        <taxon>Peronosporales</taxon>
        <taxon>Peronosporaceae</taxon>
        <taxon>Phytophthora</taxon>
    </lineage>
</organism>
<dbReference type="GO" id="GO:0030627">
    <property type="term" value="F:pre-mRNA 5'-splice site binding"/>
    <property type="evidence" value="ECO:0007669"/>
    <property type="project" value="TreeGrafter"/>
</dbReference>
<dbReference type="Proteomes" id="UP000284657">
    <property type="component" value="Unassembled WGS sequence"/>
</dbReference>
<sequence length="817" mass="90155">MYMQWISDASVGDGEETIKKLFKLAQGDYWSVSLTLQYLKFVRNTGDTAELKRTMDKAQKTLGTHFARGHEVWALCRELTTDKFDEEEAGTKLEKERAVRELFCKQMQLPLDQNDLVMSEFRAWDAYNSLDGEAAGELEQASKRQSKVFAPLIKKLRGFEARINAAPGTEDAANPEQTWTQYLNFVKHRVAPLMANDKATGMSELSRQIVVCLYERAASVMCLSPTVWASYLEYLESDKSGDGGNEKLDVAYRAVRNVSFDSSVWSELLVEMERRRKSMDEISEFVRMELLARSSPPTMDQFHFLSALLTWCDVVRRHASTSIDGKSLEDSVQQVEALVGGVFTECEQFMTKTFPDFLEGVRRLMEYRSKCYWSLMPPGMLRLMPATIKKVNKIQQVWKQMLSTPLGEQTATWLAYFEAIQRTGAFSVTALRAAVFDEAVQCAKDSPLALAEAWVVFERECGDLDNYLRARQHHAKLHATVPVAAVPQPIAAIPQPADAGDIKKAKKRKASGGSEQTTPKQPEVKRAKSGTSNASSDSAAPAVSSVAKDSKSTQNVAQKKVVHESLTNEHTLFLCNVSKDATKEDVEALFKDIPSLKDIRLVVKTRGDRVKSRGMAYVQFTDGAGVEEGLKLNGSLLDGHPLRVERSRPPSTSASTPGGKSSAGRESTQKNDPVTIFVGNLNREKSKEQVTEEQLQVVLQQAMQSAGELVVVTRVSILKDRYGKLKNYGLVQLAKPSHVAFCLNNAEVSSSHTPQRGTVPPSALPLLLVVGLLVVGAGVWLVVVSTLLPAGAASCGVEGDCVMLGRSPASWMSPLPE</sequence>
<dbReference type="GO" id="GO:0000243">
    <property type="term" value="C:commitment complex"/>
    <property type="evidence" value="ECO:0007669"/>
    <property type="project" value="TreeGrafter"/>
</dbReference>
<name>A0A3F2RI04_9STRA</name>
<feature type="region of interest" description="Disordered" evidence="7">
    <location>
        <begin position="637"/>
        <end position="672"/>
    </location>
</feature>
<keyword evidence="3" id="KW-0677">Repeat</keyword>
<evidence type="ECO:0000313" key="12">
    <source>
        <dbReference type="Proteomes" id="UP000277300"/>
    </source>
</evidence>
<dbReference type="SUPFAM" id="SSF48452">
    <property type="entry name" value="TPR-like"/>
    <property type="match status" value="1"/>
</dbReference>
<keyword evidence="4" id="KW-0508">mRNA splicing</keyword>
<keyword evidence="8" id="KW-0812">Transmembrane</keyword>
<dbReference type="InterPro" id="IPR008847">
    <property type="entry name" value="Suf"/>
</dbReference>
<dbReference type="InterPro" id="IPR011990">
    <property type="entry name" value="TPR-like_helical_dom_sf"/>
</dbReference>
<evidence type="ECO:0000256" key="4">
    <source>
        <dbReference type="ARBA" id="ARBA00023187"/>
    </source>
</evidence>
<dbReference type="PROSITE" id="PS50102">
    <property type="entry name" value="RRM"/>
    <property type="match status" value="2"/>
</dbReference>
<keyword evidence="6" id="KW-0694">RNA-binding</keyword>
<proteinExistence type="predicted"/>
<dbReference type="CDD" id="cd00590">
    <property type="entry name" value="RRM_SF"/>
    <property type="match status" value="1"/>
</dbReference>
<feature type="region of interest" description="Disordered" evidence="7">
    <location>
        <begin position="494"/>
        <end position="556"/>
    </location>
</feature>
<evidence type="ECO:0000256" key="3">
    <source>
        <dbReference type="ARBA" id="ARBA00022737"/>
    </source>
</evidence>
<dbReference type="GO" id="GO:0005685">
    <property type="term" value="C:U1 snRNP"/>
    <property type="evidence" value="ECO:0007669"/>
    <property type="project" value="TreeGrafter"/>
</dbReference>
<feature type="transmembrane region" description="Helical" evidence="8">
    <location>
        <begin position="763"/>
        <end position="784"/>
    </location>
</feature>
<feature type="compositionally biased region" description="Low complexity" evidence="7">
    <location>
        <begin position="532"/>
        <end position="547"/>
    </location>
</feature>
<evidence type="ECO:0000256" key="7">
    <source>
        <dbReference type="SAM" id="MobiDB-lite"/>
    </source>
</evidence>
<dbReference type="EMBL" id="MBDO02000313">
    <property type="protein sequence ID" value="RLN57315.1"/>
    <property type="molecule type" value="Genomic_DNA"/>
</dbReference>
<dbReference type="PANTHER" id="PTHR17204:SF5">
    <property type="entry name" value="PRE-MRNA-PROCESSING FACTOR 39"/>
    <property type="match status" value="1"/>
</dbReference>
<comment type="caution">
    <text evidence="10">The sequence shown here is derived from an EMBL/GenBank/DDBJ whole genome shotgun (WGS) entry which is preliminary data.</text>
</comment>
<evidence type="ECO:0000313" key="10">
    <source>
        <dbReference type="EMBL" id="RLN57315.1"/>
    </source>
</evidence>
<evidence type="ECO:0000313" key="13">
    <source>
        <dbReference type="Proteomes" id="UP000284657"/>
    </source>
</evidence>
<dbReference type="Gene3D" id="1.25.40.10">
    <property type="entry name" value="Tetratricopeptide repeat domain"/>
    <property type="match status" value="2"/>
</dbReference>